<dbReference type="SUPFAM" id="SSF53720">
    <property type="entry name" value="ALDH-like"/>
    <property type="match status" value="1"/>
</dbReference>
<feature type="binding site" evidence="11 14">
    <location>
        <position position="193"/>
    </location>
    <ligand>
        <name>NAD(+)</name>
        <dbReference type="ChEBI" id="CHEBI:57540"/>
    </ligand>
</feature>
<dbReference type="GO" id="GO:0000105">
    <property type="term" value="P:L-histidine biosynthetic process"/>
    <property type="evidence" value="ECO:0007669"/>
    <property type="project" value="UniProtKB-UniRule"/>
</dbReference>
<dbReference type="UniPathway" id="UPA00031">
    <property type="reaction ID" value="UER00014"/>
</dbReference>
<evidence type="ECO:0000256" key="14">
    <source>
        <dbReference type="PIRSR" id="PIRSR000099-2"/>
    </source>
</evidence>
<feature type="binding site" evidence="11 15">
    <location>
        <position position="420"/>
    </location>
    <ligand>
        <name>substrate</name>
    </ligand>
</feature>
<keyword evidence="19" id="KW-1185">Reference proteome</keyword>
<evidence type="ECO:0000256" key="2">
    <source>
        <dbReference type="ARBA" id="ARBA00004940"/>
    </source>
</evidence>
<keyword evidence="8 11" id="KW-0560">Oxidoreductase</keyword>
<feature type="binding site" evidence="11 14">
    <location>
        <position position="216"/>
    </location>
    <ligand>
        <name>NAD(+)</name>
        <dbReference type="ChEBI" id="CHEBI:57540"/>
    </ligand>
</feature>
<gene>
    <name evidence="11" type="primary">hisD</name>
    <name evidence="18" type="ordered locus">Mefer_1145</name>
</gene>
<feature type="active site" description="Proton acceptor" evidence="11 13">
    <location>
        <position position="328"/>
    </location>
</feature>
<feature type="binding site" evidence="11 15">
    <location>
        <position position="239"/>
    </location>
    <ligand>
        <name>substrate</name>
    </ligand>
</feature>
<evidence type="ECO:0000256" key="11">
    <source>
        <dbReference type="HAMAP-Rule" id="MF_01024"/>
    </source>
</evidence>
<evidence type="ECO:0000256" key="8">
    <source>
        <dbReference type="ARBA" id="ARBA00023002"/>
    </source>
</evidence>
<dbReference type="InterPro" id="IPR016161">
    <property type="entry name" value="Ald_DH/histidinol_DH"/>
</dbReference>
<dbReference type="STRING" id="573064.Mefer_1145"/>
<evidence type="ECO:0000256" key="3">
    <source>
        <dbReference type="ARBA" id="ARBA00010178"/>
    </source>
</evidence>
<name>C7P8S3_METFA</name>
<reference evidence="18" key="1">
    <citation type="submission" date="2009-08" db="EMBL/GenBank/DDBJ databases">
        <title>Complete sequence of chromosome of Methanocaldococcus fervens AG86.</title>
        <authorList>
            <consortium name="US DOE Joint Genome Institute"/>
            <person name="Lucas S."/>
            <person name="Copeland A."/>
            <person name="Lapidus A."/>
            <person name="Glavina del Rio T."/>
            <person name="Tice H."/>
            <person name="Bruce D."/>
            <person name="Goodwin L."/>
            <person name="Pitluck S."/>
            <person name="Chertkov O."/>
            <person name="Detter J.C."/>
            <person name="Han C."/>
            <person name="Tapia R."/>
            <person name="Larimer F."/>
            <person name="Land M."/>
            <person name="Hauser L."/>
            <person name="Kyrpides N."/>
            <person name="Ovchinnikova G."/>
            <person name="Lupa-Sieprawska M."/>
            <person name="Whitman W.B."/>
        </authorList>
    </citation>
    <scope>NUCLEOTIDE SEQUENCE [LARGE SCALE GENOMIC DNA]</scope>
    <source>
        <strain evidence="18">AG86</strain>
    </source>
</reference>
<evidence type="ECO:0000256" key="6">
    <source>
        <dbReference type="ARBA" id="ARBA00022723"/>
    </source>
</evidence>
<feature type="binding site" evidence="11 15">
    <location>
        <position position="361"/>
    </location>
    <ligand>
        <name>substrate</name>
    </ligand>
</feature>
<dbReference type="PRINTS" id="PR00083">
    <property type="entry name" value="HOLDHDRGNASE"/>
</dbReference>
<accession>C7P8S3</accession>
<dbReference type="InterPro" id="IPR012131">
    <property type="entry name" value="Hstdl_DH"/>
</dbReference>
<comment type="function">
    <text evidence="1 11 12">Catalyzes the sequential NAD-dependent oxidations of L-histidinol to L-histidinaldehyde and then to L-histidine.</text>
</comment>
<keyword evidence="11 12" id="KW-0028">Amino-acid biosynthesis</keyword>
<dbReference type="PROSITE" id="PS00611">
    <property type="entry name" value="HISOL_DEHYDROGENASE"/>
    <property type="match status" value="1"/>
</dbReference>
<feature type="binding site" evidence="11 15">
    <location>
        <position position="328"/>
    </location>
    <ligand>
        <name>substrate</name>
    </ligand>
</feature>
<dbReference type="PIRSF" id="PIRSF000099">
    <property type="entry name" value="Histidinol_dh"/>
    <property type="match status" value="1"/>
</dbReference>
<feature type="binding site" evidence="11 15">
    <location>
        <position position="261"/>
    </location>
    <ligand>
        <name>substrate</name>
    </ligand>
</feature>
<dbReference type="InterPro" id="IPR022695">
    <property type="entry name" value="Histidinol_DH_monofunct"/>
</dbReference>
<organism evidence="18 19">
    <name type="scientific">Methanocaldococcus fervens (strain DSM 4213 / JCM 15782 / AG86)</name>
    <name type="common">Methanococcus fervens</name>
    <dbReference type="NCBI Taxonomy" id="573064"/>
    <lineage>
        <taxon>Archaea</taxon>
        <taxon>Methanobacteriati</taxon>
        <taxon>Methanobacteriota</taxon>
        <taxon>Methanomada group</taxon>
        <taxon>Methanococci</taxon>
        <taxon>Methanococcales</taxon>
        <taxon>Methanocaldococcaceae</taxon>
        <taxon>Methanocaldococcus</taxon>
    </lineage>
</organism>
<evidence type="ECO:0000256" key="4">
    <source>
        <dbReference type="ARBA" id="ARBA00012965"/>
    </source>
</evidence>
<dbReference type="HOGENOM" id="CLU_006732_3_0_2"/>
<evidence type="ECO:0000256" key="15">
    <source>
        <dbReference type="PIRSR" id="PIRSR000099-3"/>
    </source>
</evidence>
<proteinExistence type="inferred from homology"/>
<dbReference type="EC" id="1.1.1.23" evidence="4 11"/>
<dbReference type="CDD" id="cd06572">
    <property type="entry name" value="Histidinol_dh"/>
    <property type="match status" value="1"/>
</dbReference>
<feature type="binding site" evidence="11 16">
    <location>
        <position position="420"/>
    </location>
    <ligand>
        <name>Zn(2+)</name>
        <dbReference type="ChEBI" id="CHEBI:29105"/>
    </ligand>
</feature>
<feature type="binding site" evidence="11 16">
    <location>
        <position position="261"/>
    </location>
    <ligand>
        <name>Zn(2+)</name>
        <dbReference type="ChEBI" id="CHEBI:29105"/>
    </ligand>
</feature>
<sequence length="430" mass="47733">MVTRMIIKKIKELTREEKEKIINRNKANFEEILPTVMEILKDVKEKGDEALKYYTKKFDGVEIDNFKVTEEEIEEAYNSVDYKIVEAIEKARENIYYFHKKQMENIKDLKINKDGIILGQVVRAIEKVGCYVPGGRAFYPSTVLMTTIPAKVAGCEEIYITSPPTKEGKGNPSTLIAGDIVGVSAIYKVGGVQAIGALAYGTETIPKVDIIVGPGNIYVTTAKKMVYGEVAIDFLAGPSEVLIIADETANTEFVALDFIAQAEHDPNASCIIATTSETKAEEIKNKIFEEIERVERKDIILKALENSAILIGDLEECIEFSNLYAPEHLEILTKNPDEVLNNIKHAGSVFLGDYSPVPVGDYASGTNHVLPTSQFARMSSGLNVETFLKKITYQKLDKESLKNIADIVITLAEAEGLFGHAEAVRRRLEK</sequence>
<dbReference type="PANTHER" id="PTHR21256:SF2">
    <property type="entry name" value="HISTIDINE BIOSYNTHESIS TRIFUNCTIONAL PROTEIN"/>
    <property type="match status" value="1"/>
</dbReference>
<evidence type="ECO:0000256" key="5">
    <source>
        <dbReference type="ARBA" id="ARBA00016531"/>
    </source>
</evidence>
<feature type="binding site" evidence="11 14">
    <location>
        <position position="131"/>
    </location>
    <ligand>
        <name>NAD(+)</name>
        <dbReference type="ChEBI" id="CHEBI:57540"/>
    </ligand>
</feature>
<keyword evidence="11 12" id="KW-0520">NAD</keyword>
<dbReference type="Gene3D" id="1.20.5.1300">
    <property type="match status" value="1"/>
</dbReference>
<comment type="similarity">
    <text evidence="3 11 12 17">Belongs to the histidinol dehydrogenase family.</text>
</comment>
<evidence type="ECO:0000256" key="7">
    <source>
        <dbReference type="ARBA" id="ARBA00022833"/>
    </source>
</evidence>
<keyword evidence="9 11" id="KW-0368">Histidine biosynthesis</keyword>
<protein>
    <recommendedName>
        <fullName evidence="5 11">Histidinol dehydrogenase</fullName>
        <shortName evidence="11 12">HDH</shortName>
        <ecNumber evidence="4 11">1.1.1.23</ecNumber>
    </recommendedName>
</protein>
<dbReference type="GO" id="GO:0004399">
    <property type="term" value="F:histidinol dehydrogenase activity"/>
    <property type="evidence" value="ECO:0007669"/>
    <property type="project" value="UniProtKB-UniRule"/>
</dbReference>
<evidence type="ECO:0000256" key="9">
    <source>
        <dbReference type="ARBA" id="ARBA00023102"/>
    </source>
</evidence>
<feature type="binding site" evidence="11 15">
    <location>
        <position position="415"/>
    </location>
    <ligand>
        <name>substrate</name>
    </ligand>
</feature>
<keyword evidence="7 11" id="KW-0862">Zinc</keyword>
<feature type="active site" description="Proton acceptor" evidence="11 13">
    <location>
        <position position="327"/>
    </location>
</feature>
<dbReference type="FunFam" id="3.40.50.1980:FF:000026">
    <property type="entry name" value="Histidinol dehydrogenase"/>
    <property type="match status" value="1"/>
</dbReference>
<evidence type="ECO:0000256" key="1">
    <source>
        <dbReference type="ARBA" id="ARBA00003850"/>
    </source>
</evidence>
<evidence type="ECO:0000313" key="19">
    <source>
        <dbReference type="Proteomes" id="UP000001495"/>
    </source>
</evidence>
<evidence type="ECO:0000313" key="18">
    <source>
        <dbReference type="EMBL" id="ACV24955.1"/>
    </source>
</evidence>
<dbReference type="KEGG" id="mfe:Mefer_1145"/>
<dbReference type="AlphaFoldDB" id="C7P8S3"/>
<dbReference type="GO" id="GO:0005737">
    <property type="term" value="C:cytoplasm"/>
    <property type="evidence" value="ECO:0007669"/>
    <property type="project" value="TreeGrafter"/>
</dbReference>
<comment type="catalytic activity">
    <reaction evidence="10 11 12">
        <text>L-histidinol + 2 NAD(+) + H2O = L-histidine + 2 NADH + 3 H(+)</text>
        <dbReference type="Rhea" id="RHEA:20641"/>
        <dbReference type="ChEBI" id="CHEBI:15377"/>
        <dbReference type="ChEBI" id="CHEBI:15378"/>
        <dbReference type="ChEBI" id="CHEBI:57540"/>
        <dbReference type="ChEBI" id="CHEBI:57595"/>
        <dbReference type="ChEBI" id="CHEBI:57699"/>
        <dbReference type="ChEBI" id="CHEBI:57945"/>
        <dbReference type="EC" id="1.1.1.23"/>
    </reaction>
</comment>
<dbReference type="InterPro" id="IPR001692">
    <property type="entry name" value="Histidinol_DH_CS"/>
</dbReference>
<feature type="binding site" evidence="11 16">
    <location>
        <position position="361"/>
    </location>
    <ligand>
        <name>Zn(2+)</name>
        <dbReference type="ChEBI" id="CHEBI:29105"/>
    </ligand>
</feature>
<comment type="pathway">
    <text evidence="2 11 12">Amino-acid biosynthesis; L-histidine biosynthesis; L-histidine from 5-phospho-alpha-D-ribose 1-diphosphate: step 9/9.</text>
</comment>
<feature type="binding site" evidence="11 16">
    <location>
        <position position="264"/>
    </location>
    <ligand>
        <name>Zn(2+)</name>
        <dbReference type="ChEBI" id="CHEBI:29105"/>
    </ligand>
</feature>
<dbReference type="FunFam" id="3.40.50.1980:FF:000001">
    <property type="entry name" value="Histidinol dehydrogenase"/>
    <property type="match status" value="1"/>
</dbReference>
<dbReference type="HAMAP" id="MF_01024">
    <property type="entry name" value="HisD"/>
    <property type="match status" value="1"/>
</dbReference>
<evidence type="ECO:0000256" key="10">
    <source>
        <dbReference type="ARBA" id="ARBA00049489"/>
    </source>
</evidence>
<evidence type="ECO:0000256" key="13">
    <source>
        <dbReference type="PIRSR" id="PIRSR000099-1"/>
    </source>
</evidence>
<dbReference type="NCBIfam" id="TIGR00069">
    <property type="entry name" value="hisD"/>
    <property type="match status" value="1"/>
</dbReference>
<dbReference type="Proteomes" id="UP000001495">
    <property type="component" value="Chromosome"/>
</dbReference>
<dbReference type="GO" id="GO:0051287">
    <property type="term" value="F:NAD binding"/>
    <property type="evidence" value="ECO:0007669"/>
    <property type="project" value="InterPro"/>
</dbReference>
<evidence type="ECO:0000256" key="16">
    <source>
        <dbReference type="PIRSR" id="PIRSR000099-4"/>
    </source>
</evidence>
<comment type="cofactor">
    <cofactor evidence="11 16">
        <name>Zn(2+)</name>
        <dbReference type="ChEBI" id="CHEBI:29105"/>
    </cofactor>
    <text evidence="11 16">Binds 1 zinc ion per subunit.</text>
</comment>
<dbReference type="Gene3D" id="3.40.50.1980">
    <property type="entry name" value="Nitrogenase molybdenum iron protein domain"/>
    <property type="match status" value="2"/>
</dbReference>
<dbReference type="eggNOG" id="arCOG04352">
    <property type="taxonomic scope" value="Archaea"/>
</dbReference>
<evidence type="ECO:0000256" key="17">
    <source>
        <dbReference type="RuleBase" id="RU004175"/>
    </source>
</evidence>
<dbReference type="PANTHER" id="PTHR21256">
    <property type="entry name" value="HISTIDINOL DEHYDROGENASE HDH"/>
    <property type="match status" value="1"/>
</dbReference>
<dbReference type="GO" id="GO:0008270">
    <property type="term" value="F:zinc ion binding"/>
    <property type="evidence" value="ECO:0007669"/>
    <property type="project" value="UniProtKB-UniRule"/>
</dbReference>
<evidence type="ECO:0000256" key="12">
    <source>
        <dbReference type="PIRNR" id="PIRNR000099"/>
    </source>
</evidence>
<keyword evidence="6 11" id="KW-0479">Metal-binding</keyword>
<dbReference type="Pfam" id="PF00815">
    <property type="entry name" value="Histidinol_dh"/>
    <property type="match status" value="1"/>
</dbReference>
<dbReference type="EMBL" id="CP001696">
    <property type="protein sequence ID" value="ACV24955.1"/>
    <property type="molecule type" value="Genomic_DNA"/>
</dbReference>
<feature type="binding site" evidence="11 15">
    <location>
        <position position="264"/>
    </location>
    <ligand>
        <name>substrate</name>
    </ligand>
</feature>